<keyword evidence="4" id="KW-0472">Membrane</keyword>
<dbReference type="Gene3D" id="3.40.630.10">
    <property type="entry name" value="Zn peptidases"/>
    <property type="match status" value="1"/>
</dbReference>
<dbReference type="OrthoDB" id="6119954at2759"/>
<dbReference type="GO" id="GO:0016787">
    <property type="term" value="F:hydrolase activity"/>
    <property type="evidence" value="ECO:0007669"/>
    <property type="project" value="UniProtKB-KW"/>
</dbReference>
<evidence type="ECO:0000313" key="6">
    <source>
        <dbReference type="EMBL" id="CCO16977.1"/>
    </source>
</evidence>
<comment type="similarity">
    <text evidence="1">Belongs to the peptidase M20 family.</text>
</comment>
<dbReference type="FunFam" id="3.30.70.360:FF:000001">
    <property type="entry name" value="N-acetyldiaminopimelate deacetylase"/>
    <property type="match status" value="1"/>
</dbReference>
<evidence type="ECO:0000256" key="2">
    <source>
        <dbReference type="ARBA" id="ARBA00022801"/>
    </source>
</evidence>
<dbReference type="GeneID" id="19015394"/>
<accession>K8EFS7</accession>
<evidence type="ECO:0000313" key="7">
    <source>
        <dbReference type="Proteomes" id="UP000198341"/>
    </source>
</evidence>
<dbReference type="AlphaFoldDB" id="K8EFS7"/>
<feature type="domain" description="Peptidase M20 dimerisation" evidence="5">
    <location>
        <begin position="328"/>
        <end position="425"/>
    </location>
</feature>
<proteinExistence type="inferred from homology"/>
<dbReference type="KEGG" id="bpg:Bathy06g04130"/>
<dbReference type="SUPFAM" id="SSF55031">
    <property type="entry name" value="Bacterial exopeptidase dimerisation domain"/>
    <property type="match status" value="1"/>
</dbReference>
<organism evidence="6 7">
    <name type="scientific">Bathycoccus prasinos</name>
    <dbReference type="NCBI Taxonomy" id="41875"/>
    <lineage>
        <taxon>Eukaryota</taxon>
        <taxon>Viridiplantae</taxon>
        <taxon>Chlorophyta</taxon>
        <taxon>Mamiellophyceae</taxon>
        <taxon>Mamiellales</taxon>
        <taxon>Bathycoccaceae</taxon>
        <taxon>Bathycoccus</taxon>
    </lineage>
</organism>
<sequence>MTTRIRTTTARTRNRKRKASFTSLSLFNAFFFFFVFFFCFFFPKSSWKAEAVPDGEGENDPENEKNTIKRMTSSKKNNKTSNKNEENDVTVVVDGRTSSSSLTFDAVLASIKRFSLESDFELDLIRQRRFLHETPELMWNERETASFIKKELEKLGIVYEDAAEPGILARIPLDGDDDDDGEGEGGNGSGESTTTKKNKIAVLLRADMDALPVTEETNLEFKSKNEGKMHACGHDGHVTMLLGAAKLIKKVLESGEEILPDEARRGKVVYLLFQPAEEGGAGAKKMLESKTMRDMKIRPSTAFALHNWPYAETPSGSFGTRGGTIMAGAGTFEITVTGRGGHAAVPHKNVDAVVCGAKIVTDVQTIVSRKTSALDSVVVTISTFHAGTVSNVMPDEAKLTGTLRSLQPETFRWAMDELSRVANAVGLANGCEVEVSFASREVYPPTVNDAKAAEFAKRVAREIFGKEEGKVLDVAPVMPAEDFSFFANEYPSVMNWIGSYNLDIGAVHPLHSAKFILDESILKNGAAAHAGYALGFLALNSTKF</sequence>
<evidence type="ECO:0000256" key="3">
    <source>
        <dbReference type="SAM" id="MobiDB-lite"/>
    </source>
</evidence>
<keyword evidence="2" id="KW-0378">Hydrolase</keyword>
<dbReference type="PANTHER" id="PTHR11014">
    <property type="entry name" value="PEPTIDASE M20 FAMILY MEMBER"/>
    <property type="match status" value="1"/>
</dbReference>
<feature type="region of interest" description="Disordered" evidence="3">
    <location>
        <begin position="51"/>
        <end position="87"/>
    </location>
</feature>
<dbReference type="Pfam" id="PF07687">
    <property type="entry name" value="M20_dimer"/>
    <property type="match status" value="1"/>
</dbReference>
<dbReference type="Gene3D" id="3.30.70.360">
    <property type="match status" value="1"/>
</dbReference>
<name>K8EFS7_9CHLO</name>
<evidence type="ECO:0000259" key="5">
    <source>
        <dbReference type="Pfam" id="PF07687"/>
    </source>
</evidence>
<dbReference type="PANTHER" id="PTHR11014:SF63">
    <property type="entry name" value="METALLOPEPTIDASE, PUTATIVE (AFU_ORTHOLOGUE AFUA_6G09600)-RELATED"/>
    <property type="match status" value="1"/>
</dbReference>
<gene>
    <name evidence="6" type="ORF">Bathy06g04130</name>
</gene>
<reference evidence="6 7" key="1">
    <citation type="submission" date="2011-10" db="EMBL/GenBank/DDBJ databases">
        <authorList>
            <person name="Genoscope - CEA"/>
        </authorList>
    </citation>
    <scope>NUCLEOTIDE SEQUENCE [LARGE SCALE GENOMIC DNA]</scope>
    <source>
        <strain evidence="6 7">RCC 1105</strain>
    </source>
</reference>
<dbReference type="InterPro" id="IPR011650">
    <property type="entry name" value="Peptidase_M20_dimer"/>
</dbReference>
<dbReference type="eggNOG" id="ENOG502QQEM">
    <property type="taxonomic scope" value="Eukaryota"/>
</dbReference>
<dbReference type="InterPro" id="IPR002933">
    <property type="entry name" value="Peptidase_M20"/>
</dbReference>
<protein>
    <submittedName>
        <fullName evidence="6">Amidohydrolase</fullName>
    </submittedName>
</protein>
<dbReference type="InterPro" id="IPR017439">
    <property type="entry name" value="Amidohydrolase"/>
</dbReference>
<keyword evidence="4" id="KW-0812">Transmembrane</keyword>
<dbReference type="EMBL" id="FO082273">
    <property type="protein sequence ID" value="CCO16977.1"/>
    <property type="molecule type" value="Genomic_DNA"/>
</dbReference>
<dbReference type="RefSeq" id="XP_007512377.1">
    <property type="nucleotide sequence ID" value="XM_007512315.1"/>
</dbReference>
<keyword evidence="7" id="KW-1185">Reference proteome</keyword>
<dbReference type="Pfam" id="PF01546">
    <property type="entry name" value="Peptidase_M20"/>
    <property type="match status" value="1"/>
</dbReference>
<dbReference type="Proteomes" id="UP000198341">
    <property type="component" value="Chromosome 6"/>
</dbReference>
<feature type="region of interest" description="Disordered" evidence="3">
    <location>
        <begin position="170"/>
        <end position="196"/>
    </location>
</feature>
<keyword evidence="4" id="KW-1133">Transmembrane helix</keyword>
<dbReference type="NCBIfam" id="TIGR01891">
    <property type="entry name" value="amidohydrolases"/>
    <property type="match status" value="1"/>
</dbReference>
<dbReference type="STRING" id="41875.K8EFS7"/>
<dbReference type="SUPFAM" id="SSF53187">
    <property type="entry name" value="Zn-dependent exopeptidases"/>
    <property type="match status" value="1"/>
</dbReference>
<feature type="transmembrane region" description="Helical" evidence="4">
    <location>
        <begin position="21"/>
        <end position="43"/>
    </location>
</feature>
<evidence type="ECO:0000256" key="4">
    <source>
        <dbReference type="SAM" id="Phobius"/>
    </source>
</evidence>
<dbReference type="InterPro" id="IPR036264">
    <property type="entry name" value="Bact_exopeptidase_dim_dom"/>
</dbReference>
<feature type="compositionally biased region" description="Acidic residues" evidence="3">
    <location>
        <begin position="174"/>
        <end position="183"/>
    </location>
</feature>
<evidence type="ECO:0000256" key="1">
    <source>
        <dbReference type="ARBA" id="ARBA00006153"/>
    </source>
</evidence>